<dbReference type="AlphaFoldDB" id="A0A1I6TBJ3"/>
<accession>A0A1I6TBJ3</accession>
<dbReference type="UniPathway" id="UPA00035">
    <property type="reaction ID" value="UER00043"/>
</dbReference>
<name>A0A1I6TBJ3_9ACTN</name>
<dbReference type="InterPro" id="IPR045186">
    <property type="entry name" value="Indole-3-glycerol_P_synth"/>
</dbReference>
<dbReference type="PANTHER" id="PTHR22854">
    <property type="entry name" value="TRYPTOPHAN BIOSYNTHESIS PROTEIN"/>
    <property type="match status" value="1"/>
</dbReference>
<dbReference type="GO" id="GO:0000162">
    <property type="term" value="P:L-tryptophan biosynthetic process"/>
    <property type="evidence" value="ECO:0007669"/>
    <property type="project" value="UniProtKB-UniRule"/>
</dbReference>
<comment type="catalytic activity">
    <reaction evidence="1 9">
        <text>1-(2-carboxyphenylamino)-1-deoxy-D-ribulose 5-phosphate + H(+) = (1S,2R)-1-C-(indol-3-yl)glycerol 3-phosphate + CO2 + H2O</text>
        <dbReference type="Rhea" id="RHEA:23476"/>
        <dbReference type="ChEBI" id="CHEBI:15377"/>
        <dbReference type="ChEBI" id="CHEBI:15378"/>
        <dbReference type="ChEBI" id="CHEBI:16526"/>
        <dbReference type="ChEBI" id="CHEBI:58613"/>
        <dbReference type="ChEBI" id="CHEBI:58866"/>
        <dbReference type="EC" id="4.1.1.48"/>
    </reaction>
</comment>
<evidence type="ECO:0000256" key="5">
    <source>
        <dbReference type="ARBA" id="ARBA00022793"/>
    </source>
</evidence>
<dbReference type="STRING" id="1176198.SAMN05444716_104531"/>
<dbReference type="CDD" id="cd00331">
    <property type="entry name" value="IGPS"/>
    <property type="match status" value="1"/>
</dbReference>
<dbReference type="HAMAP" id="MF_00134_B">
    <property type="entry name" value="IGPS_B"/>
    <property type="match status" value="1"/>
</dbReference>
<evidence type="ECO:0000259" key="10">
    <source>
        <dbReference type="Pfam" id="PF00218"/>
    </source>
</evidence>
<keyword evidence="8 9" id="KW-0456">Lyase</keyword>
<evidence type="ECO:0000256" key="9">
    <source>
        <dbReference type="HAMAP-Rule" id="MF_00134"/>
    </source>
</evidence>
<evidence type="ECO:0000256" key="4">
    <source>
        <dbReference type="ARBA" id="ARBA00022605"/>
    </source>
</evidence>
<dbReference type="PROSITE" id="PS00614">
    <property type="entry name" value="IGPS"/>
    <property type="match status" value="1"/>
</dbReference>
<dbReference type="EC" id="4.1.1.48" evidence="9"/>
<comment type="similarity">
    <text evidence="3 9">Belongs to the TrpC family.</text>
</comment>
<keyword evidence="6 9" id="KW-0822">Tryptophan biosynthesis</keyword>
<dbReference type="Pfam" id="PF00218">
    <property type="entry name" value="IGPS"/>
    <property type="match status" value="1"/>
</dbReference>
<reference evidence="12" key="1">
    <citation type="submission" date="2016-10" db="EMBL/GenBank/DDBJ databases">
        <authorList>
            <person name="Varghese N."/>
            <person name="Submissions S."/>
        </authorList>
    </citation>
    <scope>NUCLEOTIDE SEQUENCE [LARGE SCALE GENOMIC DNA]</scope>
    <source>
        <strain evidence="12">CGMCC 4.7047</strain>
    </source>
</reference>
<dbReference type="InterPro" id="IPR013798">
    <property type="entry name" value="Indole-3-glycerol_P_synth_dom"/>
</dbReference>
<dbReference type="PANTHER" id="PTHR22854:SF2">
    <property type="entry name" value="INDOLE-3-GLYCEROL-PHOSPHATE SYNTHASE"/>
    <property type="match status" value="1"/>
</dbReference>
<feature type="domain" description="Indole-3-glycerol phosphate synthase" evidence="10">
    <location>
        <begin position="5"/>
        <end position="263"/>
    </location>
</feature>
<evidence type="ECO:0000256" key="8">
    <source>
        <dbReference type="ARBA" id="ARBA00023239"/>
    </source>
</evidence>
<dbReference type="SUPFAM" id="SSF51366">
    <property type="entry name" value="Ribulose-phoshate binding barrel"/>
    <property type="match status" value="1"/>
</dbReference>
<sequence length="270" mass="27351">MSVLADIITGVREDLERRRAAVPESALRERAAAYGGGPAAVAGTAERLRRPGAGGGPRVIAEVKRASPSKGSLAPIADPAALAASYAAGGAAAISVLTEGRRFGGSLADLAAVRERVPVPVLRKDFVVDPYQVWEARAHGADLVLLIVAALDQPLLTGLSALAREVGLCPLLEVHDEEEAGRALAAGAGVIGVNARDLRTLEVDPGVFGRVAPLIPDTVVRIAESGVRGPADAARYAAEGADAVLVGEALVRGADPAAAVAALTASVPAR</sequence>
<proteinExistence type="inferred from homology"/>
<evidence type="ECO:0000256" key="7">
    <source>
        <dbReference type="ARBA" id="ARBA00023141"/>
    </source>
</evidence>
<dbReference type="InterPro" id="IPR011060">
    <property type="entry name" value="RibuloseP-bd_barrel"/>
</dbReference>
<keyword evidence="7 9" id="KW-0057">Aromatic amino acid biosynthesis</keyword>
<dbReference type="EMBL" id="FPAB01000004">
    <property type="protein sequence ID" value="SFS86579.1"/>
    <property type="molecule type" value="Genomic_DNA"/>
</dbReference>
<dbReference type="GO" id="GO:0004425">
    <property type="term" value="F:indole-3-glycerol-phosphate synthase activity"/>
    <property type="evidence" value="ECO:0007669"/>
    <property type="project" value="UniProtKB-UniRule"/>
</dbReference>
<dbReference type="InterPro" id="IPR001468">
    <property type="entry name" value="Indole-3-GlycerolPSynthase_CS"/>
</dbReference>
<evidence type="ECO:0000256" key="1">
    <source>
        <dbReference type="ARBA" id="ARBA00001633"/>
    </source>
</evidence>
<dbReference type="NCBIfam" id="NF001369">
    <property type="entry name" value="PRK00278.1-1"/>
    <property type="match status" value="1"/>
</dbReference>
<dbReference type="Gene3D" id="3.20.20.70">
    <property type="entry name" value="Aldolase class I"/>
    <property type="match status" value="1"/>
</dbReference>
<evidence type="ECO:0000256" key="2">
    <source>
        <dbReference type="ARBA" id="ARBA00004696"/>
    </source>
</evidence>
<evidence type="ECO:0000256" key="3">
    <source>
        <dbReference type="ARBA" id="ARBA00008737"/>
    </source>
</evidence>
<dbReference type="Proteomes" id="UP000198873">
    <property type="component" value="Unassembled WGS sequence"/>
</dbReference>
<keyword evidence="12" id="KW-1185">Reference proteome</keyword>
<keyword evidence="4 9" id="KW-0028">Amino-acid biosynthesis</keyword>
<evidence type="ECO:0000313" key="12">
    <source>
        <dbReference type="Proteomes" id="UP000198873"/>
    </source>
</evidence>
<dbReference type="FunFam" id="3.20.20.70:FF:000024">
    <property type="entry name" value="Indole-3-glycerol phosphate synthase"/>
    <property type="match status" value="1"/>
</dbReference>
<evidence type="ECO:0000256" key="6">
    <source>
        <dbReference type="ARBA" id="ARBA00022822"/>
    </source>
</evidence>
<evidence type="ECO:0000313" key="11">
    <source>
        <dbReference type="EMBL" id="SFS86579.1"/>
    </source>
</evidence>
<protein>
    <recommendedName>
        <fullName evidence="9">Indole-3-glycerol phosphate synthase</fullName>
        <shortName evidence="9">IGPS</shortName>
        <ecNumber evidence="9">4.1.1.48</ecNumber>
    </recommendedName>
</protein>
<comment type="pathway">
    <text evidence="2 9">Amino-acid biosynthesis; L-tryptophan biosynthesis; L-tryptophan from chorismate: step 4/5.</text>
</comment>
<keyword evidence="5 9" id="KW-0210">Decarboxylase</keyword>
<gene>
    <name evidence="9" type="primary">trpC</name>
    <name evidence="11" type="ORF">SAMN05444716_104531</name>
</gene>
<organism evidence="11 12">
    <name type="scientific">Streptomyces harbinensis</name>
    <dbReference type="NCBI Taxonomy" id="1176198"/>
    <lineage>
        <taxon>Bacteria</taxon>
        <taxon>Bacillati</taxon>
        <taxon>Actinomycetota</taxon>
        <taxon>Actinomycetes</taxon>
        <taxon>Kitasatosporales</taxon>
        <taxon>Streptomycetaceae</taxon>
        <taxon>Streptomyces</taxon>
    </lineage>
</organism>
<dbReference type="GO" id="GO:0004640">
    <property type="term" value="F:phosphoribosylanthranilate isomerase activity"/>
    <property type="evidence" value="ECO:0007669"/>
    <property type="project" value="TreeGrafter"/>
</dbReference>
<dbReference type="InterPro" id="IPR013785">
    <property type="entry name" value="Aldolase_TIM"/>
</dbReference>